<evidence type="ECO:0000313" key="3">
    <source>
        <dbReference type="Proteomes" id="UP000516645"/>
    </source>
</evidence>
<proteinExistence type="predicted"/>
<gene>
    <name evidence="2" type="primary">67</name>
    <name evidence="2" type="ORF">SEA_CLOWN_67</name>
</gene>
<evidence type="ECO:0000256" key="1">
    <source>
        <dbReference type="SAM" id="MobiDB-lite"/>
    </source>
</evidence>
<keyword evidence="3" id="KW-1185">Reference proteome</keyword>
<accession>A0A7L7SU80</accession>
<evidence type="ECO:0000313" key="2">
    <source>
        <dbReference type="EMBL" id="QOC56065.1"/>
    </source>
</evidence>
<protein>
    <submittedName>
        <fullName evidence="2">RecT-like ssDNA binding protein</fullName>
    </submittedName>
</protein>
<dbReference type="RefSeq" id="YP_010110107.1">
    <property type="nucleotide sequence ID" value="NC_055867.1"/>
</dbReference>
<dbReference type="KEGG" id="vg:65128397"/>
<dbReference type="GeneID" id="65128397"/>
<sequence length="319" mass="34519">MTSNEIATQQHDTDLSILPAQRPPVPAAIGQLMQHAQAMATAKQLADAMCASELVPAIYRGKPANGAAAILYGAELGLNPIQSLQQIFVVHGSPAIYARTMVALVKSHGYVIQTIESSDTSVTVRGHDPRTGETEESTWTYDRARLAGYTKNTKYTTDPQAMLYAKAATEVSRKLAPHVLLGIAYSREELELEQPQYVRNEMPRTTSADDFRARLEAPRTPEPAPEPAPVVDDAVATPEPEPAETEPAPADEEPAGKPITPAQLKKLHAQLRDVGLGDDRDGALAFMSDVISRDITSSKDLTQDELQKVFESIENGGRG</sequence>
<dbReference type="Proteomes" id="UP000516645">
    <property type="component" value="Segment"/>
</dbReference>
<organism evidence="2 3">
    <name type="scientific">Gordonia phage Clown</name>
    <dbReference type="NCBI Taxonomy" id="2759393"/>
    <lineage>
        <taxon>Viruses</taxon>
        <taxon>Duplodnaviria</taxon>
        <taxon>Heunggongvirae</taxon>
        <taxon>Uroviricota</taxon>
        <taxon>Caudoviricetes</taxon>
        <taxon>Stackebrandtviridae</taxon>
        <taxon>Frickvirinae</taxon>
        <taxon>Clownvirus</taxon>
        <taxon>Clownvirus clown</taxon>
    </lineage>
</organism>
<dbReference type="EMBL" id="MT771343">
    <property type="protein sequence ID" value="QOC56065.1"/>
    <property type="molecule type" value="Genomic_DNA"/>
</dbReference>
<feature type="region of interest" description="Disordered" evidence="1">
    <location>
        <begin position="1"/>
        <end position="20"/>
    </location>
</feature>
<feature type="compositionally biased region" description="Low complexity" evidence="1">
    <location>
        <begin position="229"/>
        <end position="238"/>
    </location>
</feature>
<feature type="region of interest" description="Disordered" evidence="1">
    <location>
        <begin position="218"/>
        <end position="260"/>
    </location>
</feature>
<feature type="compositionally biased region" description="Polar residues" evidence="1">
    <location>
        <begin position="1"/>
        <end position="10"/>
    </location>
</feature>
<feature type="compositionally biased region" description="Acidic residues" evidence="1">
    <location>
        <begin position="241"/>
        <end position="253"/>
    </location>
</feature>
<reference evidence="2 3" key="1">
    <citation type="submission" date="2020-07" db="EMBL/GenBank/DDBJ databases">
        <authorList>
            <person name="Bortz R.L."/>
            <person name="Bai C."/>
            <person name="Brody A."/>
            <person name="Douse D."/>
            <person name="Feder N.M."/>
            <person name="Fischer E."/>
            <person name="Kim I."/>
            <person name="Kornbau S."/>
            <person name="Malek C.E."/>
            <person name="Menendez J.A."/>
            <person name="Moore R.J."/>
            <person name="Pinkovsky V.I."/>
            <person name="Raghavan D."/>
            <person name="Reznik A.S."/>
            <person name="Sciarra A.R."/>
            <person name="Starinsky S.F."/>
            <person name="Vaughan O."/>
            <person name="Walker S.E."/>
            <person name="Wiemann J."/>
            <person name="Butela K.A."/>
            <person name="Garlena R.A."/>
            <person name="Russell D.A."/>
            <person name="Pope W.H."/>
            <person name="Jacobs-Sera D."/>
            <person name="Hatfull G.F."/>
        </authorList>
    </citation>
    <scope>NUCLEOTIDE SEQUENCE [LARGE SCALE GENOMIC DNA]</scope>
</reference>
<name>A0A7L7SU80_9CAUD</name>